<dbReference type="AlphaFoldDB" id="W7TRH2"/>
<dbReference type="InterPro" id="IPR036866">
    <property type="entry name" value="RibonucZ/Hydroxyglut_hydro"/>
</dbReference>
<organism evidence="2 3">
    <name type="scientific">Nannochloropsis gaditana</name>
    <dbReference type="NCBI Taxonomy" id="72520"/>
    <lineage>
        <taxon>Eukaryota</taxon>
        <taxon>Sar</taxon>
        <taxon>Stramenopiles</taxon>
        <taxon>Ochrophyta</taxon>
        <taxon>Eustigmatophyceae</taxon>
        <taxon>Eustigmatales</taxon>
        <taxon>Monodopsidaceae</taxon>
        <taxon>Nannochloropsis</taxon>
    </lineage>
</organism>
<reference evidence="2 3" key="1">
    <citation type="journal article" date="2014" name="Mol. Plant">
        <title>Chromosome Scale Genome Assembly and Transcriptome Profiling of Nannochloropsis gaditana in Nitrogen Depletion.</title>
        <authorList>
            <person name="Corteggiani Carpinelli E."/>
            <person name="Telatin A."/>
            <person name="Vitulo N."/>
            <person name="Forcato C."/>
            <person name="D'Angelo M."/>
            <person name="Schiavon R."/>
            <person name="Vezzi A."/>
            <person name="Giacometti G.M."/>
            <person name="Morosinotto T."/>
            <person name="Valle G."/>
        </authorList>
    </citation>
    <scope>NUCLEOTIDE SEQUENCE [LARGE SCALE GENOMIC DNA]</scope>
    <source>
        <strain evidence="2 3">B-31</strain>
    </source>
</reference>
<comment type="caution">
    <text evidence="2">The sequence shown here is derived from an EMBL/GenBank/DDBJ whole genome shotgun (WGS) entry which is preliminary data.</text>
</comment>
<dbReference type="InterPro" id="IPR001279">
    <property type="entry name" value="Metallo-B-lactamas"/>
</dbReference>
<dbReference type="EMBL" id="AZIL01001824">
    <property type="protein sequence ID" value="EWM23111.1"/>
    <property type="molecule type" value="Genomic_DNA"/>
</dbReference>
<evidence type="ECO:0000313" key="3">
    <source>
        <dbReference type="Proteomes" id="UP000019335"/>
    </source>
</evidence>
<gene>
    <name evidence="2" type="ORF">Naga_100316g1</name>
</gene>
<dbReference type="PANTHER" id="PTHR11203">
    <property type="entry name" value="CLEAVAGE AND POLYADENYLATION SPECIFICITY FACTOR FAMILY MEMBER"/>
    <property type="match status" value="1"/>
</dbReference>
<dbReference type="GO" id="GO:0004534">
    <property type="term" value="F:5'-3' RNA exonuclease activity"/>
    <property type="evidence" value="ECO:0007669"/>
    <property type="project" value="TreeGrafter"/>
</dbReference>
<dbReference type="InterPro" id="IPR050698">
    <property type="entry name" value="MBL"/>
</dbReference>
<dbReference type="OrthoDB" id="10249535at2759"/>
<evidence type="ECO:0000259" key="1">
    <source>
        <dbReference type="Pfam" id="PF00753"/>
    </source>
</evidence>
<name>W7TRH2_9STRA</name>
<keyword evidence="3" id="KW-1185">Reference proteome</keyword>
<dbReference type="GO" id="GO:0006398">
    <property type="term" value="P:mRNA 3'-end processing by stem-loop binding and cleavage"/>
    <property type="evidence" value="ECO:0007669"/>
    <property type="project" value="TreeGrafter"/>
</dbReference>
<accession>W7TRH2</accession>
<feature type="domain" description="Metallo-beta-lactamase" evidence="1">
    <location>
        <begin position="34"/>
        <end position="119"/>
    </location>
</feature>
<proteinExistence type="predicted"/>
<dbReference type="Pfam" id="PF00753">
    <property type="entry name" value="Lactamase_B"/>
    <property type="match status" value="1"/>
</dbReference>
<dbReference type="GO" id="GO:0004521">
    <property type="term" value="F:RNA endonuclease activity"/>
    <property type="evidence" value="ECO:0007669"/>
    <property type="project" value="TreeGrafter"/>
</dbReference>
<dbReference type="Gene3D" id="3.60.15.10">
    <property type="entry name" value="Ribonuclease Z/Hydroxyacylglutathione hydrolase-like"/>
    <property type="match status" value="1"/>
</dbReference>
<dbReference type="GO" id="GO:0003723">
    <property type="term" value="F:RNA binding"/>
    <property type="evidence" value="ECO:0007669"/>
    <property type="project" value="TreeGrafter"/>
</dbReference>
<dbReference type="PANTHER" id="PTHR11203:SF11">
    <property type="entry name" value="CLEAVAGE AND POLYADENYLATION SPECIFICITY FACTOR SUBUNIT 3"/>
    <property type="match status" value="1"/>
</dbReference>
<evidence type="ECO:0000313" key="2">
    <source>
        <dbReference type="EMBL" id="EWM23111.1"/>
    </source>
</evidence>
<sequence length="206" mass="22692">MAYKRSHYHPTRLSSNEEDEDTVYFTPLGAAKEVGRSCLILRYKGRTIMLDCGIHPGRTGDDALPFFDSGPDAEEIDIILISHFHLDHAASLPYFTEKVQGGAFKGRIFATHPTKAIMRLMLQNHIRTDSVRLAADGTSADEGAEAPLYTEEELQAGAPQDHGCSSIRISNNKELAVCCVKEHLKSPQPSSWAWARGASGRQVLVL</sequence>
<dbReference type="GO" id="GO:0005847">
    <property type="term" value="C:mRNA cleavage and polyadenylation specificity factor complex"/>
    <property type="evidence" value="ECO:0007669"/>
    <property type="project" value="TreeGrafter"/>
</dbReference>
<protein>
    <submittedName>
        <fullName evidence="2">Cleavage and polyadenylation specificity factor subunit 3</fullName>
    </submittedName>
</protein>
<dbReference type="SUPFAM" id="SSF56281">
    <property type="entry name" value="Metallo-hydrolase/oxidoreductase"/>
    <property type="match status" value="1"/>
</dbReference>
<dbReference type="Proteomes" id="UP000019335">
    <property type="component" value="Chromosome 18"/>
</dbReference>